<evidence type="ECO:0000313" key="2">
    <source>
        <dbReference type="EMBL" id="GIF76942.1"/>
    </source>
</evidence>
<evidence type="ECO:0000256" key="1">
    <source>
        <dbReference type="SAM" id="Phobius"/>
    </source>
</evidence>
<keyword evidence="1" id="KW-0472">Membrane</keyword>
<keyword evidence="1" id="KW-0812">Transmembrane</keyword>
<accession>A0ABQ4D1F5</accession>
<name>A0ABQ4D1F5_9ACTN</name>
<proteinExistence type="predicted"/>
<gene>
    <name evidence="2" type="ORF">Asi02nite_64600</name>
</gene>
<dbReference type="RefSeq" id="WP_203717803.1">
    <property type="nucleotide sequence ID" value="NZ_BONE01000074.1"/>
</dbReference>
<feature type="transmembrane region" description="Helical" evidence="1">
    <location>
        <begin position="42"/>
        <end position="63"/>
    </location>
</feature>
<reference evidence="2 3" key="1">
    <citation type="submission" date="2021-01" db="EMBL/GenBank/DDBJ databases">
        <title>Whole genome shotgun sequence of Asanoa siamensis NBRC 107932.</title>
        <authorList>
            <person name="Komaki H."/>
            <person name="Tamura T."/>
        </authorList>
    </citation>
    <scope>NUCLEOTIDE SEQUENCE [LARGE SCALE GENOMIC DNA]</scope>
    <source>
        <strain evidence="2 3">NBRC 107932</strain>
    </source>
</reference>
<evidence type="ECO:0000313" key="3">
    <source>
        <dbReference type="Proteomes" id="UP000604117"/>
    </source>
</evidence>
<protein>
    <recommendedName>
        <fullName evidence="4">Sigma E regulatory protein, MucB/RseB</fullName>
    </recommendedName>
</protein>
<keyword evidence="1" id="KW-1133">Transmembrane helix</keyword>
<evidence type="ECO:0008006" key="4">
    <source>
        <dbReference type="Google" id="ProtNLM"/>
    </source>
</evidence>
<dbReference type="EMBL" id="BONE01000074">
    <property type="protein sequence ID" value="GIF76942.1"/>
    <property type="molecule type" value="Genomic_DNA"/>
</dbReference>
<sequence length="326" mass="34841">MPELDELLRATLDRHAAGEIDRVTLVARATDRGRAVRRRRRTVLTLTAAAVAVLVAAGGTVVVRAVGDGSALRPGAVAPAEVTLPDAGLPGAAIDPAAVGTDPNFVHFAAPAVVAGARHHTWSSTVGYERLEAEIDGGLVYVTIGRDQAAVDQADAMTNLPAVLRREPVPGLWLRVDARDDAYARRVAATLDLERTQRILLPFQLVERPSEIESAYVGFIGDRYAQGGVVLRDTQGGRMEVQAQYARDADGTHERSNYSARGRPAYVYPGQDEVALLGVPHLEVTVRIGKAYEGFGVADADAVLATLNVTDRVERIDTWPSSLTLG</sequence>
<organism evidence="2 3">
    <name type="scientific">Asanoa siamensis</name>
    <dbReference type="NCBI Taxonomy" id="926357"/>
    <lineage>
        <taxon>Bacteria</taxon>
        <taxon>Bacillati</taxon>
        <taxon>Actinomycetota</taxon>
        <taxon>Actinomycetes</taxon>
        <taxon>Micromonosporales</taxon>
        <taxon>Micromonosporaceae</taxon>
        <taxon>Asanoa</taxon>
    </lineage>
</organism>
<keyword evidence="3" id="KW-1185">Reference proteome</keyword>
<comment type="caution">
    <text evidence="2">The sequence shown here is derived from an EMBL/GenBank/DDBJ whole genome shotgun (WGS) entry which is preliminary data.</text>
</comment>
<dbReference type="Proteomes" id="UP000604117">
    <property type="component" value="Unassembled WGS sequence"/>
</dbReference>